<evidence type="ECO:0000313" key="11">
    <source>
        <dbReference type="EMBL" id="AUF83333.1"/>
    </source>
</evidence>
<keyword evidence="7" id="KW-1278">Translocase</keyword>
<dbReference type="PROSITE" id="PS50893">
    <property type="entry name" value="ABC_TRANSPORTER_2"/>
    <property type="match status" value="1"/>
</dbReference>
<dbReference type="GO" id="GO:0043190">
    <property type="term" value="C:ATP-binding cassette (ABC) transporter complex"/>
    <property type="evidence" value="ECO:0007669"/>
    <property type="project" value="TreeGrafter"/>
</dbReference>
<evidence type="ECO:0000259" key="10">
    <source>
        <dbReference type="PROSITE" id="PS50893"/>
    </source>
</evidence>
<dbReference type="GO" id="GO:0005524">
    <property type="term" value="F:ATP binding"/>
    <property type="evidence" value="ECO:0007669"/>
    <property type="project" value="UniProtKB-KW"/>
</dbReference>
<gene>
    <name evidence="11" type="ORF">CXP39_00720</name>
</gene>
<dbReference type="CDD" id="cd03225">
    <property type="entry name" value="ABC_cobalt_CbiO_domain1"/>
    <property type="match status" value="1"/>
</dbReference>
<keyword evidence="5" id="KW-0547">Nucleotide-binding</keyword>
<keyword evidence="12" id="KW-1185">Reference proteome</keyword>
<dbReference type="PROSITE" id="PS00211">
    <property type="entry name" value="ABC_TRANSPORTER_1"/>
    <property type="match status" value="1"/>
</dbReference>
<dbReference type="EMBL" id="CP025257">
    <property type="protein sequence ID" value="AUF83333.1"/>
    <property type="molecule type" value="Genomic_DNA"/>
</dbReference>
<feature type="coiled-coil region" evidence="9">
    <location>
        <begin position="42"/>
        <end position="103"/>
    </location>
</feature>
<keyword evidence="6" id="KW-0067">ATP-binding</keyword>
<evidence type="ECO:0000256" key="7">
    <source>
        <dbReference type="ARBA" id="ARBA00022967"/>
    </source>
</evidence>
<evidence type="ECO:0000256" key="1">
    <source>
        <dbReference type="ARBA" id="ARBA00004236"/>
    </source>
</evidence>
<dbReference type="SUPFAM" id="SSF52540">
    <property type="entry name" value="P-loop containing nucleoside triphosphate hydrolases"/>
    <property type="match status" value="1"/>
</dbReference>
<evidence type="ECO:0000256" key="3">
    <source>
        <dbReference type="ARBA" id="ARBA00022448"/>
    </source>
</evidence>
<evidence type="ECO:0000256" key="6">
    <source>
        <dbReference type="ARBA" id="ARBA00022840"/>
    </source>
</evidence>
<dbReference type="AlphaFoldDB" id="A0A2K9BMR5"/>
<dbReference type="PANTHER" id="PTHR43553">
    <property type="entry name" value="HEAVY METAL TRANSPORTER"/>
    <property type="match status" value="1"/>
</dbReference>
<keyword evidence="3" id="KW-0813">Transport</keyword>
<dbReference type="Pfam" id="PF00005">
    <property type="entry name" value="ABC_tran"/>
    <property type="match status" value="1"/>
</dbReference>
<dbReference type="Gene3D" id="3.40.50.300">
    <property type="entry name" value="P-loop containing nucleotide triphosphate hydrolases"/>
    <property type="match status" value="1"/>
</dbReference>
<comment type="similarity">
    <text evidence="2">Belongs to the ABC transporter superfamily.</text>
</comment>
<dbReference type="InterPro" id="IPR030947">
    <property type="entry name" value="EcfA_1"/>
</dbReference>
<dbReference type="KEGG" id="msyr:CXP39_00720"/>
<dbReference type="FunFam" id="3.40.50.300:FF:000224">
    <property type="entry name" value="Energy-coupling factor transporter ATP-binding protein EcfA"/>
    <property type="match status" value="1"/>
</dbReference>
<dbReference type="InterPro" id="IPR003593">
    <property type="entry name" value="AAA+_ATPase"/>
</dbReference>
<sequence>MKKLFTEFYKTNLNDQDLNEFKIILNKFYIETTEKSNTFYALKDKYANRQITKEELQKARLEYRAVKNEFAKVTQNNAFKINLNNARNLLKAAKKTKAAIDIQKAQEEYVIAKHLYDEAKLVIKEKGRGASLAKVSENALEVRHLSFKYSPDFPYALKDVNFDIKHGEYVTIIGHNGSGKSTLSKLLIGVLSAEEGDIKVFGNLMTKNNLDQIRRFLGIVFQNPDNQFIGSTVEADIAFGLENKRVNPEDMREIIIEAASKVRMENFLDKEPLNLSGGQKQRVAIASTLALNPDIIIFDEATSMLDPKGNREIKEIMVELRNTGLKTIISITHDMDEILNADKVIVMNGGRLEKMGTPEEILKDKEYLRSRHLDIPFLATVEEALENVGVKVQHSKNMDELVKQICKK</sequence>
<dbReference type="GO" id="GO:0016887">
    <property type="term" value="F:ATP hydrolysis activity"/>
    <property type="evidence" value="ECO:0007669"/>
    <property type="project" value="InterPro"/>
</dbReference>
<evidence type="ECO:0000256" key="5">
    <source>
        <dbReference type="ARBA" id="ARBA00022741"/>
    </source>
</evidence>
<keyword evidence="8" id="KW-0472">Membrane</keyword>
<evidence type="ECO:0000256" key="4">
    <source>
        <dbReference type="ARBA" id="ARBA00022475"/>
    </source>
</evidence>
<evidence type="ECO:0000256" key="8">
    <source>
        <dbReference type="ARBA" id="ARBA00023136"/>
    </source>
</evidence>
<evidence type="ECO:0000256" key="9">
    <source>
        <dbReference type="SAM" id="Coils"/>
    </source>
</evidence>
<accession>A0A2K9BMR5</accession>
<evidence type="ECO:0000313" key="12">
    <source>
        <dbReference type="Proteomes" id="UP000233419"/>
    </source>
</evidence>
<dbReference type="InterPro" id="IPR050095">
    <property type="entry name" value="ECF_ABC_transporter_ATP-bd"/>
</dbReference>
<feature type="domain" description="ABC transporter" evidence="10">
    <location>
        <begin position="140"/>
        <end position="374"/>
    </location>
</feature>
<dbReference type="InterPro" id="IPR003439">
    <property type="entry name" value="ABC_transporter-like_ATP-bd"/>
</dbReference>
<dbReference type="OrthoDB" id="9784332at2"/>
<dbReference type="InterPro" id="IPR015856">
    <property type="entry name" value="ABC_transpr_CbiO/EcfA_su"/>
</dbReference>
<reference evidence="11 12" key="1">
    <citation type="submission" date="2017-12" db="EMBL/GenBank/DDBJ databases">
        <title>Mesoplasma syrphidae YJS, Complete Genome.</title>
        <authorList>
            <person name="Knight T.F."/>
            <person name="Citino T."/>
            <person name="Rubinstein R."/>
            <person name="Neuschaefer Z."/>
        </authorList>
    </citation>
    <scope>NUCLEOTIDE SEQUENCE [LARGE SCALE GENOMIC DNA]</scope>
    <source>
        <strain evidence="11 12">YJS</strain>
    </source>
</reference>
<dbReference type="InterPro" id="IPR017871">
    <property type="entry name" value="ABC_transporter-like_CS"/>
</dbReference>
<dbReference type="NCBIfam" id="NF010167">
    <property type="entry name" value="PRK13648.1"/>
    <property type="match status" value="1"/>
</dbReference>
<protein>
    <submittedName>
        <fullName evidence="11">Energy-coupling factor transporter ATPase</fullName>
    </submittedName>
</protein>
<evidence type="ECO:0000256" key="2">
    <source>
        <dbReference type="ARBA" id="ARBA00005417"/>
    </source>
</evidence>
<dbReference type="InterPro" id="IPR027417">
    <property type="entry name" value="P-loop_NTPase"/>
</dbReference>
<dbReference type="GO" id="GO:0042626">
    <property type="term" value="F:ATPase-coupled transmembrane transporter activity"/>
    <property type="evidence" value="ECO:0007669"/>
    <property type="project" value="TreeGrafter"/>
</dbReference>
<proteinExistence type="inferred from homology"/>
<dbReference type="Proteomes" id="UP000233419">
    <property type="component" value="Chromosome"/>
</dbReference>
<organism evidence="11 12">
    <name type="scientific">Mesoplasma syrphidae</name>
    <dbReference type="NCBI Taxonomy" id="225999"/>
    <lineage>
        <taxon>Bacteria</taxon>
        <taxon>Bacillati</taxon>
        <taxon>Mycoplasmatota</taxon>
        <taxon>Mollicutes</taxon>
        <taxon>Entomoplasmatales</taxon>
        <taxon>Entomoplasmataceae</taxon>
        <taxon>Mesoplasma</taxon>
    </lineage>
</organism>
<dbReference type="NCBIfam" id="TIGR04520">
    <property type="entry name" value="ECF_ATPase_1"/>
    <property type="match status" value="1"/>
</dbReference>
<name>A0A2K9BMR5_9MOLU</name>
<dbReference type="SMART" id="SM00382">
    <property type="entry name" value="AAA"/>
    <property type="match status" value="1"/>
</dbReference>
<keyword evidence="4" id="KW-1003">Cell membrane</keyword>
<comment type="subcellular location">
    <subcellularLocation>
        <location evidence="1">Cell membrane</location>
    </subcellularLocation>
</comment>
<keyword evidence="9" id="KW-0175">Coiled coil</keyword>
<dbReference type="PANTHER" id="PTHR43553:SF24">
    <property type="entry name" value="ENERGY-COUPLING FACTOR TRANSPORTER ATP-BINDING PROTEIN ECFA1"/>
    <property type="match status" value="1"/>
</dbReference>